<dbReference type="PANTHER" id="PTHR24221">
    <property type="entry name" value="ATP-BINDING CASSETTE SUB-FAMILY B"/>
    <property type="match status" value="1"/>
</dbReference>
<dbReference type="Pfam" id="PF00664">
    <property type="entry name" value="ABC_membrane"/>
    <property type="match status" value="1"/>
</dbReference>
<dbReference type="InterPro" id="IPR011527">
    <property type="entry name" value="ABC1_TM_dom"/>
</dbReference>
<dbReference type="Gene3D" id="3.40.50.300">
    <property type="entry name" value="P-loop containing nucleotide triphosphate hydrolases"/>
    <property type="match status" value="1"/>
</dbReference>
<evidence type="ECO:0000256" key="7">
    <source>
        <dbReference type="SAM" id="Phobius"/>
    </source>
</evidence>
<dbReference type="SUPFAM" id="SSF90123">
    <property type="entry name" value="ABC transporter transmembrane region"/>
    <property type="match status" value="1"/>
</dbReference>
<proteinExistence type="predicted"/>
<feature type="domain" description="ABC transmembrane type-1" evidence="9">
    <location>
        <begin position="25"/>
        <end position="305"/>
    </location>
</feature>
<feature type="transmembrane region" description="Helical" evidence="7">
    <location>
        <begin position="247"/>
        <end position="272"/>
    </location>
</feature>
<dbReference type="PROSITE" id="PS50893">
    <property type="entry name" value="ABC_TRANSPORTER_2"/>
    <property type="match status" value="1"/>
</dbReference>
<evidence type="ECO:0000313" key="11">
    <source>
        <dbReference type="Proteomes" id="UP001200313"/>
    </source>
</evidence>
<dbReference type="InterPro" id="IPR039421">
    <property type="entry name" value="Type_1_exporter"/>
</dbReference>
<dbReference type="InterPro" id="IPR036640">
    <property type="entry name" value="ABC1_TM_sf"/>
</dbReference>
<keyword evidence="4 10" id="KW-0067">ATP-binding</keyword>
<keyword evidence="2 7" id="KW-0812">Transmembrane</keyword>
<dbReference type="InterPro" id="IPR017871">
    <property type="entry name" value="ABC_transporter-like_CS"/>
</dbReference>
<evidence type="ECO:0000259" key="8">
    <source>
        <dbReference type="PROSITE" id="PS50893"/>
    </source>
</evidence>
<accession>A0ABS9M4C8</accession>
<dbReference type="SUPFAM" id="SSF52540">
    <property type="entry name" value="P-loop containing nucleoside triphosphate hydrolases"/>
    <property type="match status" value="1"/>
</dbReference>
<dbReference type="InterPro" id="IPR003439">
    <property type="entry name" value="ABC_transporter-like_ATP-bd"/>
</dbReference>
<evidence type="ECO:0000256" key="3">
    <source>
        <dbReference type="ARBA" id="ARBA00022741"/>
    </source>
</evidence>
<evidence type="ECO:0000256" key="6">
    <source>
        <dbReference type="ARBA" id="ARBA00023136"/>
    </source>
</evidence>
<evidence type="ECO:0000259" key="9">
    <source>
        <dbReference type="PROSITE" id="PS50929"/>
    </source>
</evidence>
<dbReference type="GO" id="GO:0005524">
    <property type="term" value="F:ATP binding"/>
    <property type="evidence" value="ECO:0007669"/>
    <property type="project" value="UniProtKB-KW"/>
</dbReference>
<evidence type="ECO:0000256" key="2">
    <source>
        <dbReference type="ARBA" id="ARBA00022692"/>
    </source>
</evidence>
<dbReference type="RefSeq" id="WP_238072750.1">
    <property type="nucleotide sequence ID" value="NZ_JAKNJB010000001.1"/>
</dbReference>
<feature type="domain" description="ABC transporter" evidence="8">
    <location>
        <begin position="337"/>
        <end position="570"/>
    </location>
</feature>
<reference evidence="10 11" key="1">
    <citation type="submission" date="2022-01" db="EMBL/GenBank/DDBJ databases">
        <title>Collection of gut derived symbiotic bacterial strains cultured from healthy donors.</title>
        <authorList>
            <person name="Lin H."/>
            <person name="Kohout C."/>
            <person name="Waligurski E."/>
            <person name="Pamer E.G."/>
        </authorList>
    </citation>
    <scope>NUCLEOTIDE SEQUENCE [LARGE SCALE GENOMIC DNA]</scope>
    <source>
        <strain evidence="10 11">DFI.3.7</strain>
    </source>
</reference>
<evidence type="ECO:0000256" key="5">
    <source>
        <dbReference type="ARBA" id="ARBA00022989"/>
    </source>
</evidence>
<dbReference type="Proteomes" id="UP001200313">
    <property type="component" value="Unassembled WGS sequence"/>
</dbReference>
<dbReference type="PROSITE" id="PS00211">
    <property type="entry name" value="ABC_TRANSPORTER_1"/>
    <property type="match status" value="1"/>
</dbReference>
<comment type="caution">
    <text evidence="10">The sequence shown here is derived from an EMBL/GenBank/DDBJ whole genome shotgun (WGS) entry which is preliminary data.</text>
</comment>
<comment type="subcellular location">
    <subcellularLocation>
        <location evidence="1">Cell membrane</location>
        <topology evidence="1">Multi-pass membrane protein</topology>
    </subcellularLocation>
</comment>
<evidence type="ECO:0000256" key="1">
    <source>
        <dbReference type="ARBA" id="ARBA00004651"/>
    </source>
</evidence>
<dbReference type="PROSITE" id="PS50929">
    <property type="entry name" value="ABC_TM1F"/>
    <property type="match status" value="1"/>
</dbReference>
<dbReference type="PANTHER" id="PTHR24221:SF397">
    <property type="entry name" value="ABC TRANSPORTER, ATP-BINDING TRANSMEMBRANE PROTEIN"/>
    <property type="match status" value="1"/>
</dbReference>
<feature type="transmembrane region" description="Helical" evidence="7">
    <location>
        <begin position="139"/>
        <end position="158"/>
    </location>
</feature>
<evidence type="ECO:0000313" key="10">
    <source>
        <dbReference type="EMBL" id="MCG4525637.1"/>
    </source>
</evidence>
<dbReference type="InterPro" id="IPR003593">
    <property type="entry name" value="AAA+_ATPase"/>
</dbReference>
<dbReference type="Gene3D" id="1.20.1560.10">
    <property type="entry name" value="ABC transporter type 1, transmembrane domain"/>
    <property type="match status" value="1"/>
</dbReference>
<keyword evidence="3" id="KW-0547">Nucleotide-binding</keyword>
<feature type="transmembrane region" description="Helical" evidence="7">
    <location>
        <begin position="56"/>
        <end position="77"/>
    </location>
</feature>
<dbReference type="EMBL" id="JAKNJB010000001">
    <property type="protein sequence ID" value="MCG4525637.1"/>
    <property type="molecule type" value="Genomic_DNA"/>
</dbReference>
<dbReference type="InterPro" id="IPR027417">
    <property type="entry name" value="P-loop_NTPase"/>
</dbReference>
<keyword evidence="11" id="KW-1185">Reference proteome</keyword>
<keyword evidence="6 7" id="KW-0472">Membrane</keyword>
<sequence length="584" mass="63957">MFSKAFQRKYALTDQGLKNTKSGAFWTVVTNLVVMGGMGILYLLMGGFMGTLTDGAPLPGAALPAVLTVGFVLLSFVTHLQQYRATYGLVYGEVKTTRLRLAERLRKLPLGYFGKRDLADLTETIMGDVNRMEHVWSHVLGYLYGAYISTAIIALCLLFYDWRLMIACLWGVPVAFGLLFGSRKIAAQNSEVTKKAALRVSDGIQEALENVREIRAANQEERYLAGLYEKIDQHEKVTIRGELTTGLFVNAASVIMRLGVATTILTGASLILSGQIDFMVLFLFLLVITRVYAPFDQSLALIAEMFISQVSADRINEIYETPIAKGAETFRPQGHDIIFDHVGFAYDKKQVLRDVSFTAKEGEVTALVGPSGSGKSTCARLAARLWDITAGRITVGGVDISTVDPEVLLTDYSMVFQDVVLFDDTVMENIRLGKRGATDEEVRAAAKAANCDEFVERLPQGYDTPIGENGAKLSGGERQRISIARALLKDAPIVLLDEATASLDVENETKVQGALSRLLQGKTVLVIAHRMRTVAGADHIVVLDDGHVAQQGAPAELMEQDGLYRRMVELQSESAQWRLNGAEA</sequence>
<keyword evidence="5 7" id="KW-1133">Transmembrane helix</keyword>
<dbReference type="SMART" id="SM00382">
    <property type="entry name" value="AAA"/>
    <property type="match status" value="1"/>
</dbReference>
<name>A0ABS9M4C8_9FIRM</name>
<feature type="transmembrane region" description="Helical" evidence="7">
    <location>
        <begin position="164"/>
        <end position="181"/>
    </location>
</feature>
<dbReference type="CDD" id="cd07346">
    <property type="entry name" value="ABC_6TM_exporters"/>
    <property type="match status" value="1"/>
</dbReference>
<protein>
    <submittedName>
        <fullName evidence="10">ABC transporter ATP-binding protein/permease</fullName>
    </submittedName>
</protein>
<feature type="transmembrane region" description="Helical" evidence="7">
    <location>
        <begin position="24"/>
        <end position="44"/>
    </location>
</feature>
<gene>
    <name evidence="10" type="ORF">L0P79_00910</name>
</gene>
<organism evidence="10 11">
    <name type="scientific">Intestinimonas massiliensis</name>
    <name type="common">ex Afouda et al. 2020</name>
    <dbReference type="NCBI Taxonomy" id="1673721"/>
    <lineage>
        <taxon>Bacteria</taxon>
        <taxon>Bacillati</taxon>
        <taxon>Bacillota</taxon>
        <taxon>Clostridia</taxon>
        <taxon>Eubacteriales</taxon>
        <taxon>Intestinimonas</taxon>
    </lineage>
</organism>
<dbReference type="Pfam" id="PF00005">
    <property type="entry name" value="ABC_tran"/>
    <property type="match status" value="1"/>
</dbReference>
<evidence type="ECO:0000256" key="4">
    <source>
        <dbReference type="ARBA" id="ARBA00022840"/>
    </source>
</evidence>